<evidence type="ECO:0000256" key="1">
    <source>
        <dbReference type="SAM" id="MobiDB-lite"/>
    </source>
</evidence>
<dbReference type="KEGG" id="vei:Veis_3616"/>
<dbReference type="PANTHER" id="PTHR43293:SF3">
    <property type="entry name" value="CHOLESTEROL RING-CLEAVING HYDROLASE IPDB SUBUNIT"/>
    <property type="match status" value="1"/>
</dbReference>
<dbReference type="AlphaFoldDB" id="A1WNX6"/>
<dbReference type="STRING" id="391735.Veis_3616"/>
<dbReference type="SUPFAM" id="SSF100950">
    <property type="entry name" value="NagB/RpiA/CoA transferase-like"/>
    <property type="match status" value="1"/>
</dbReference>
<protein>
    <submittedName>
        <fullName evidence="2">Putative CoA transferase, subunit B</fullName>
    </submittedName>
</protein>
<sequence length="291" mass="30710">MSTARLPEGADTAAEGAGTPVSAAAPRELLIVTIARLLKGVRHVAVGASSPIPAAAAMLLRARSEAEGAPPVRLSILGSVQHNFFTNGSGELFDCAGQGRIDAFFLGGGQIDGHGNVNLVGTGSYPESSVRWPGSFGSAYLYFVVPRVILFREEHSRRVLVDRVDFVSAPGSSAKGIYRTGGPHALLTSMGVFMFDPQRACFRLVSMHPGRSLADLRAATGFDFDVDPALGETPPPSASELALLRGCVLTELAQTYPDFAARFHTDLARKGAADPLDRPTRSTDPLPAPRT</sequence>
<evidence type="ECO:0000313" key="3">
    <source>
        <dbReference type="Proteomes" id="UP000000374"/>
    </source>
</evidence>
<evidence type="ECO:0000313" key="2">
    <source>
        <dbReference type="EMBL" id="ABM59333.1"/>
    </source>
</evidence>
<dbReference type="RefSeq" id="WP_011811324.1">
    <property type="nucleotide sequence ID" value="NC_008786.1"/>
</dbReference>
<keyword evidence="2" id="KW-0808">Transferase</keyword>
<gene>
    <name evidence="2" type="ordered locus">Veis_3616</name>
</gene>
<name>A1WNX6_VEREI</name>
<dbReference type="SMART" id="SM00882">
    <property type="entry name" value="CoA_trans"/>
    <property type="match status" value="1"/>
</dbReference>
<dbReference type="HOGENOM" id="CLU_069088_0_0_4"/>
<proteinExistence type="predicted"/>
<feature type="compositionally biased region" description="Basic and acidic residues" evidence="1">
    <location>
        <begin position="271"/>
        <end position="281"/>
    </location>
</feature>
<keyword evidence="3" id="KW-1185">Reference proteome</keyword>
<dbReference type="Gene3D" id="3.40.1080.10">
    <property type="entry name" value="Glutaconate Coenzyme A-transferase"/>
    <property type="match status" value="1"/>
</dbReference>
<dbReference type="GO" id="GO:0008410">
    <property type="term" value="F:CoA-transferase activity"/>
    <property type="evidence" value="ECO:0007669"/>
    <property type="project" value="InterPro"/>
</dbReference>
<dbReference type="Pfam" id="PF01144">
    <property type="entry name" value="CoA_trans"/>
    <property type="match status" value="1"/>
</dbReference>
<feature type="region of interest" description="Disordered" evidence="1">
    <location>
        <begin position="271"/>
        <end position="291"/>
    </location>
</feature>
<organism evidence="2 3">
    <name type="scientific">Verminephrobacter eiseniae (strain EF01-2)</name>
    <dbReference type="NCBI Taxonomy" id="391735"/>
    <lineage>
        <taxon>Bacteria</taxon>
        <taxon>Pseudomonadati</taxon>
        <taxon>Pseudomonadota</taxon>
        <taxon>Betaproteobacteria</taxon>
        <taxon>Burkholderiales</taxon>
        <taxon>Comamonadaceae</taxon>
        <taxon>Verminephrobacter</taxon>
    </lineage>
</organism>
<dbReference type="PANTHER" id="PTHR43293">
    <property type="entry name" value="ACETATE COA-TRANSFERASE YDIF"/>
    <property type="match status" value="1"/>
</dbReference>
<dbReference type="InterPro" id="IPR004165">
    <property type="entry name" value="CoA_trans_fam_I"/>
</dbReference>
<accession>A1WNX6</accession>
<dbReference type="GeneID" id="76462015"/>
<dbReference type="OrthoDB" id="9813111at2"/>
<reference evidence="3" key="1">
    <citation type="submission" date="2006-12" db="EMBL/GenBank/DDBJ databases">
        <title>Complete sequence of chromosome 1 of Verminephrobacter eiseniae EF01-2.</title>
        <authorList>
            <person name="Copeland A."/>
            <person name="Lucas S."/>
            <person name="Lapidus A."/>
            <person name="Barry K."/>
            <person name="Detter J.C."/>
            <person name="Glavina del Rio T."/>
            <person name="Dalin E."/>
            <person name="Tice H."/>
            <person name="Pitluck S."/>
            <person name="Chertkov O."/>
            <person name="Brettin T."/>
            <person name="Bruce D."/>
            <person name="Han C."/>
            <person name="Tapia R."/>
            <person name="Gilna P."/>
            <person name="Schmutz J."/>
            <person name="Larimer F."/>
            <person name="Land M."/>
            <person name="Hauser L."/>
            <person name="Kyrpides N."/>
            <person name="Kim E."/>
            <person name="Stahl D."/>
            <person name="Richardson P."/>
        </authorList>
    </citation>
    <scope>NUCLEOTIDE SEQUENCE [LARGE SCALE GENOMIC DNA]</scope>
    <source>
        <strain evidence="3">EF01-2</strain>
    </source>
</reference>
<dbReference type="InterPro" id="IPR037171">
    <property type="entry name" value="NagB/RpiA_transferase-like"/>
</dbReference>
<dbReference type="eggNOG" id="COG2057">
    <property type="taxonomic scope" value="Bacteria"/>
</dbReference>
<dbReference type="Proteomes" id="UP000000374">
    <property type="component" value="Chromosome"/>
</dbReference>
<dbReference type="EMBL" id="CP000542">
    <property type="protein sequence ID" value="ABM59333.1"/>
    <property type="molecule type" value="Genomic_DNA"/>
</dbReference>